<sequence>MLTPIARLFRKLIEPPPSPRIHLDGDLPSVEGVVIGVTLGDIRCRTIPADATLGDALSPERLRRIVRFCTRRRLPVDAWVISGVWHLPGRVDEAARWLSLLGHDAGEAAVWIDAEQMPARYRRRLRAHLLGLGCQIL</sequence>
<dbReference type="AlphaFoldDB" id="A0A4Y6PNA1"/>
<organism evidence="1 2">
    <name type="scientific">Persicimonas caeni</name>
    <dbReference type="NCBI Taxonomy" id="2292766"/>
    <lineage>
        <taxon>Bacteria</taxon>
        <taxon>Deltaproteobacteria</taxon>
        <taxon>Bradymonadales</taxon>
        <taxon>Bradymonadaceae</taxon>
        <taxon>Persicimonas</taxon>
    </lineage>
</organism>
<evidence type="ECO:0000313" key="2">
    <source>
        <dbReference type="Proteomes" id="UP000315995"/>
    </source>
</evidence>
<accession>A0A5B8XZS8</accession>
<dbReference type="EMBL" id="CP041186">
    <property type="protein sequence ID" value="QDG49693.1"/>
    <property type="molecule type" value="Genomic_DNA"/>
</dbReference>
<gene>
    <name evidence="1" type="ORF">FIV42_02735</name>
</gene>
<dbReference type="OrthoDB" id="240214at68525"/>
<dbReference type="Proteomes" id="UP000315995">
    <property type="component" value="Chromosome"/>
</dbReference>
<reference evidence="1 2" key="1">
    <citation type="submission" date="2019-06" db="EMBL/GenBank/DDBJ databases">
        <title>Persicimonas caeni gen. nov., sp. nov., a predatory bacterium isolated from solar saltern.</title>
        <authorList>
            <person name="Wang S."/>
        </authorList>
    </citation>
    <scope>NUCLEOTIDE SEQUENCE [LARGE SCALE GENOMIC DNA]</scope>
    <source>
        <strain evidence="1 2">YN101</strain>
    </source>
</reference>
<dbReference type="RefSeq" id="WP_141196190.1">
    <property type="nucleotide sequence ID" value="NZ_CP041186.1"/>
</dbReference>
<protein>
    <submittedName>
        <fullName evidence="1">Uncharacterized protein</fullName>
    </submittedName>
</protein>
<name>A0A4Y6PNA1_PERCE</name>
<evidence type="ECO:0000313" key="1">
    <source>
        <dbReference type="EMBL" id="QDG49693.1"/>
    </source>
</evidence>
<keyword evidence="2" id="KW-1185">Reference proteome</keyword>
<proteinExistence type="predicted"/>
<accession>A0A4Y6PNA1</accession>